<dbReference type="AlphaFoldDB" id="A0AAN9TBN2"/>
<sequence length="134" mass="14447">MPSNPPNAIELTQIANMIRNGVKETTYQVPSRSVSFSLFGIGKMMKLLLGMAAKYKNDFNMFVMQGSLISCCGLVEAVDPPLGCVLEGAAVLVAFLRKKAYVHWTGVYRRYGGTRGCQLSPSEVAGSAHFALGP</sequence>
<accession>A0AAN9TBN2</accession>
<organism evidence="1 2">
    <name type="scientific">Parthenolecanium corni</name>
    <dbReference type="NCBI Taxonomy" id="536013"/>
    <lineage>
        <taxon>Eukaryota</taxon>
        <taxon>Metazoa</taxon>
        <taxon>Ecdysozoa</taxon>
        <taxon>Arthropoda</taxon>
        <taxon>Hexapoda</taxon>
        <taxon>Insecta</taxon>
        <taxon>Pterygota</taxon>
        <taxon>Neoptera</taxon>
        <taxon>Paraneoptera</taxon>
        <taxon>Hemiptera</taxon>
        <taxon>Sternorrhyncha</taxon>
        <taxon>Coccoidea</taxon>
        <taxon>Coccidae</taxon>
        <taxon>Parthenolecanium</taxon>
    </lineage>
</organism>
<gene>
    <name evidence="1" type="ORF">V9T40_000790</name>
</gene>
<evidence type="ECO:0000313" key="1">
    <source>
        <dbReference type="EMBL" id="KAK7580161.1"/>
    </source>
</evidence>
<evidence type="ECO:0000313" key="2">
    <source>
        <dbReference type="Proteomes" id="UP001367676"/>
    </source>
</evidence>
<comment type="caution">
    <text evidence="1">The sequence shown here is derived from an EMBL/GenBank/DDBJ whole genome shotgun (WGS) entry which is preliminary data.</text>
</comment>
<reference evidence="1 2" key="1">
    <citation type="submission" date="2024-03" db="EMBL/GenBank/DDBJ databases">
        <title>Adaptation during the transition from Ophiocordyceps entomopathogen to insect associate is accompanied by gene loss and intensified selection.</title>
        <authorList>
            <person name="Ward C.M."/>
            <person name="Onetto C.A."/>
            <person name="Borneman A.R."/>
        </authorList>
    </citation>
    <scope>NUCLEOTIDE SEQUENCE [LARGE SCALE GENOMIC DNA]</scope>
    <source>
        <strain evidence="1">AWRI1</strain>
        <tissue evidence="1">Single Adult Female</tissue>
    </source>
</reference>
<proteinExistence type="predicted"/>
<dbReference type="EMBL" id="JBBCAQ010000034">
    <property type="protein sequence ID" value="KAK7580161.1"/>
    <property type="molecule type" value="Genomic_DNA"/>
</dbReference>
<name>A0AAN9TBN2_9HEMI</name>
<keyword evidence="2" id="KW-1185">Reference proteome</keyword>
<protein>
    <submittedName>
        <fullName evidence="1">Uncharacterized protein</fullName>
    </submittedName>
</protein>
<dbReference type="Proteomes" id="UP001367676">
    <property type="component" value="Unassembled WGS sequence"/>
</dbReference>